<organism evidence="2 3">
    <name type="scientific">Lobosporangium transversale</name>
    <dbReference type="NCBI Taxonomy" id="64571"/>
    <lineage>
        <taxon>Eukaryota</taxon>
        <taxon>Fungi</taxon>
        <taxon>Fungi incertae sedis</taxon>
        <taxon>Mucoromycota</taxon>
        <taxon>Mortierellomycotina</taxon>
        <taxon>Mortierellomycetes</taxon>
        <taxon>Mortierellales</taxon>
        <taxon>Mortierellaceae</taxon>
        <taxon>Lobosporangium</taxon>
    </lineage>
</organism>
<dbReference type="InParanoid" id="A0A1Y2GHC2"/>
<comment type="caution">
    <text evidence="2">The sequence shown here is derived from an EMBL/GenBank/DDBJ whole genome shotgun (WGS) entry which is preliminary data.</text>
</comment>
<feature type="region of interest" description="Disordered" evidence="1">
    <location>
        <begin position="487"/>
        <end position="518"/>
    </location>
</feature>
<accession>A0A1Y2GHC2</accession>
<feature type="compositionally biased region" description="Low complexity" evidence="1">
    <location>
        <begin position="159"/>
        <end position="177"/>
    </location>
</feature>
<dbReference type="RefSeq" id="XP_021879496.1">
    <property type="nucleotide sequence ID" value="XM_022028940.1"/>
</dbReference>
<dbReference type="GeneID" id="33570783"/>
<dbReference type="AlphaFoldDB" id="A0A1Y2GHC2"/>
<protein>
    <submittedName>
        <fullName evidence="2">Uncharacterized protein</fullName>
    </submittedName>
</protein>
<name>A0A1Y2GHC2_9FUNG</name>
<evidence type="ECO:0000256" key="1">
    <source>
        <dbReference type="SAM" id="MobiDB-lite"/>
    </source>
</evidence>
<feature type="compositionally biased region" description="Low complexity" evidence="1">
    <location>
        <begin position="24"/>
        <end position="50"/>
    </location>
</feature>
<dbReference type="EMBL" id="MCFF01000029">
    <property type="protein sequence ID" value="ORZ10979.1"/>
    <property type="molecule type" value="Genomic_DNA"/>
</dbReference>
<proteinExistence type="predicted"/>
<evidence type="ECO:0000313" key="3">
    <source>
        <dbReference type="Proteomes" id="UP000193648"/>
    </source>
</evidence>
<evidence type="ECO:0000313" key="2">
    <source>
        <dbReference type="EMBL" id="ORZ10979.1"/>
    </source>
</evidence>
<dbReference type="Proteomes" id="UP000193648">
    <property type="component" value="Unassembled WGS sequence"/>
</dbReference>
<feature type="region of interest" description="Disordered" evidence="1">
    <location>
        <begin position="154"/>
        <end position="186"/>
    </location>
</feature>
<feature type="compositionally biased region" description="Low complexity" evidence="1">
    <location>
        <begin position="57"/>
        <end position="86"/>
    </location>
</feature>
<sequence length="518" mass="55659">MNSASSYAFLPYPSTSQVTSPGLQHQNQPQQSQQPQQPQQKQQQQQQQHPLGPVTTQQQQQQQQQPQQPQQSQQSQQQQQQQQQQQDLTQDLSAPPTPLSLHPSLQTSSAGVSVSGSLAASPVSVSNNTLSNASGPTLASHGHPTINTAILTSYGNMLPSPQSSQVPSTPTTATLLPSTPPPHTADLDSILATYANQPELLKLIIASKTEEDRRWAEEARFKMMDLIMRGENRNLITGYEGLLGQVVPGPTAGTPTSTIPTGNMGTSPTTSTVATSTITTSTATIPTTTTTTSSALGLAVSGKRFMDNAFDSHSGAANSGNGSGGSNGFAQGADLALARKRSVTFARDVHHGHLRSQSMSSVPSLSSTGSTITASADQFGTLSMMGLTGPNTALQQQQQHHPHQIPSHPSLNQLAPFTLQQPFQQQHFQQHQSQQSNQMQQVAHQQLPPHFGQYPQPFPYHTMSQFQPQNVIRRTSSLSHLSHFAQNPHATVTEPRLAASRPRNDSASSFRTLDDSGM</sequence>
<feature type="compositionally biased region" description="Polar residues" evidence="1">
    <location>
        <begin position="13"/>
        <end position="23"/>
    </location>
</feature>
<keyword evidence="3" id="KW-1185">Reference proteome</keyword>
<gene>
    <name evidence="2" type="ORF">BCR41DRAFT_398150</name>
</gene>
<reference evidence="2 3" key="1">
    <citation type="submission" date="2016-07" db="EMBL/GenBank/DDBJ databases">
        <title>Pervasive Adenine N6-methylation of Active Genes in Fungi.</title>
        <authorList>
            <consortium name="DOE Joint Genome Institute"/>
            <person name="Mondo S.J."/>
            <person name="Dannebaum R.O."/>
            <person name="Kuo R.C."/>
            <person name="Labutti K."/>
            <person name="Haridas S."/>
            <person name="Kuo A."/>
            <person name="Salamov A."/>
            <person name="Ahrendt S.R."/>
            <person name="Lipzen A."/>
            <person name="Sullivan W."/>
            <person name="Andreopoulos W.B."/>
            <person name="Clum A."/>
            <person name="Lindquist E."/>
            <person name="Daum C."/>
            <person name="Ramamoorthy G.K."/>
            <person name="Gryganskyi A."/>
            <person name="Culley D."/>
            <person name="Magnuson J.K."/>
            <person name="James T.Y."/>
            <person name="O'Malley M.A."/>
            <person name="Stajich J.E."/>
            <person name="Spatafora J.W."/>
            <person name="Visel A."/>
            <person name="Grigoriev I.V."/>
        </authorList>
    </citation>
    <scope>NUCLEOTIDE SEQUENCE [LARGE SCALE GENOMIC DNA]</scope>
    <source>
        <strain evidence="2 3">NRRL 3116</strain>
    </source>
</reference>
<dbReference type="OrthoDB" id="2362414at2759"/>
<feature type="region of interest" description="Disordered" evidence="1">
    <location>
        <begin position="1"/>
        <end position="109"/>
    </location>
</feature>